<organism evidence="5 6">
    <name type="scientific">Shimwellia blattae (strain ATCC 29907 / DSM 4481 / JCM 1650 / NBRC 105725 / CDC 9005-74)</name>
    <name type="common">Escherichia blattae</name>
    <dbReference type="NCBI Taxonomy" id="630626"/>
    <lineage>
        <taxon>Bacteria</taxon>
        <taxon>Pseudomonadati</taxon>
        <taxon>Pseudomonadota</taxon>
        <taxon>Gammaproteobacteria</taxon>
        <taxon>Enterobacterales</taxon>
        <taxon>Enterobacteriaceae</taxon>
        <taxon>Shimwellia</taxon>
    </lineage>
</organism>
<evidence type="ECO:0000256" key="2">
    <source>
        <dbReference type="ARBA" id="ARBA00011738"/>
    </source>
</evidence>
<dbReference type="PATRIC" id="fig|630626.3.peg.1096"/>
<keyword evidence="6" id="KW-1185">Reference proteome</keyword>
<dbReference type="InterPro" id="IPR006016">
    <property type="entry name" value="UspA"/>
</dbReference>
<evidence type="ECO:0000259" key="4">
    <source>
        <dbReference type="Pfam" id="PF00582"/>
    </source>
</evidence>
<name>I2B6T7_SHIBC</name>
<dbReference type="PRINTS" id="PR01438">
    <property type="entry name" value="UNVRSLSTRESS"/>
</dbReference>
<dbReference type="KEGG" id="ebt:EBL_c11370"/>
<dbReference type="Gene3D" id="3.40.50.620">
    <property type="entry name" value="HUPs"/>
    <property type="match status" value="1"/>
</dbReference>
<accession>K6VG02</accession>
<protein>
    <recommendedName>
        <fullName evidence="3">Universal stress protein F</fullName>
    </recommendedName>
</protein>
<feature type="domain" description="UspA" evidence="4">
    <location>
        <begin position="1"/>
        <end position="143"/>
    </location>
</feature>
<evidence type="ECO:0000256" key="3">
    <source>
        <dbReference type="ARBA" id="ARBA00040934"/>
    </source>
</evidence>
<dbReference type="SUPFAM" id="SSF52402">
    <property type="entry name" value="Adenine nucleotide alpha hydrolases-like"/>
    <property type="match status" value="1"/>
</dbReference>
<gene>
    <name evidence="5" type="primary">uspF</name>
    <name evidence="5" type="ordered locus">EBL_c11370</name>
</gene>
<dbReference type="InterPro" id="IPR014729">
    <property type="entry name" value="Rossmann-like_a/b/a_fold"/>
</dbReference>
<dbReference type="PANTHER" id="PTHR46268:SF18">
    <property type="entry name" value="UNIVERSAL STRESS PROTEIN F"/>
    <property type="match status" value="1"/>
</dbReference>
<sequence length="143" mass="15947">MTRKILVPIDVSETELTQKVITWVEAQARIDDAEVHFLTVVPVLPYYMSLGQGMVDIPDIHELKERAEKKLAEIAAQFSLPDDRKILHCAEGTPRDTILETARLLPADLVIISSHRPDITTYLLGSNAAAVVRHAECPVLVIR</sequence>
<accession>I2B6T7</accession>
<dbReference type="NCBIfam" id="NF011581">
    <property type="entry name" value="PRK15005.1"/>
    <property type="match status" value="1"/>
</dbReference>
<dbReference type="eggNOG" id="COG0589">
    <property type="taxonomic scope" value="Bacteria"/>
</dbReference>
<dbReference type="HOGENOM" id="CLU_049301_12_0_6"/>
<dbReference type="Pfam" id="PF00582">
    <property type="entry name" value="Usp"/>
    <property type="match status" value="1"/>
</dbReference>
<dbReference type="CDD" id="cd00293">
    <property type="entry name" value="USP-like"/>
    <property type="match status" value="1"/>
</dbReference>
<reference evidence="5 6" key="1">
    <citation type="journal article" date="2012" name="J. Bacteriol.">
        <title>Complete genome sequence of the B12-producing Shimwellia blattae strain DSM 4481, isolated from a cockroach.</title>
        <authorList>
            <person name="Brzuszkiewicz E."/>
            <person name="Waschkowitz T."/>
            <person name="Wiezer A."/>
            <person name="Daniel R."/>
        </authorList>
    </citation>
    <scope>NUCLEOTIDE SEQUENCE [LARGE SCALE GENOMIC DNA]</scope>
    <source>
        <strain evidence="6">ATCC 29907 / DSM 4481 / JCM 1650 / NBRC 105725 / CDC 9005-74</strain>
    </source>
</reference>
<dbReference type="InterPro" id="IPR006015">
    <property type="entry name" value="Universal_stress_UspA"/>
</dbReference>
<dbReference type="AlphaFoldDB" id="I2B6T7"/>
<dbReference type="RefSeq" id="WP_002441171.1">
    <property type="nucleotide sequence ID" value="NC_017910.1"/>
</dbReference>
<evidence type="ECO:0000313" key="5">
    <source>
        <dbReference type="EMBL" id="AFJ46241.1"/>
    </source>
</evidence>
<dbReference type="Proteomes" id="UP000001955">
    <property type="component" value="Chromosome"/>
</dbReference>
<comment type="similarity">
    <text evidence="1">Belongs to the universal stress protein A family.</text>
</comment>
<evidence type="ECO:0000256" key="1">
    <source>
        <dbReference type="ARBA" id="ARBA00008791"/>
    </source>
</evidence>
<dbReference type="OrthoDB" id="9792500at2"/>
<dbReference type="PANTHER" id="PTHR46268">
    <property type="entry name" value="STRESS RESPONSE PROTEIN NHAX"/>
    <property type="match status" value="1"/>
</dbReference>
<evidence type="ECO:0000313" key="6">
    <source>
        <dbReference type="Proteomes" id="UP000001955"/>
    </source>
</evidence>
<dbReference type="STRING" id="630626.EBL_c11370"/>
<dbReference type="EMBL" id="CP001560">
    <property type="protein sequence ID" value="AFJ46241.1"/>
    <property type="molecule type" value="Genomic_DNA"/>
</dbReference>
<comment type="subunit">
    <text evidence="2">Homodimer.</text>
</comment>
<proteinExistence type="inferred from homology"/>